<dbReference type="PANTHER" id="PTHR14359">
    <property type="entry name" value="HOMO-OLIGOMERIC FLAVIN CONTAINING CYS DECARBOXYLASE FAMILY"/>
    <property type="match status" value="1"/>
</dbReference>
<feature type="region of interest" description="Disordered" evidence="1">
    <location>
        <begin position="218"/>
        <end position="238"/>
    </location>
</feature>
<dbReference type="Gene3D" id="3.40.50.1950">
    <property type="entry name" value="Flavin prenyltransferase-like"/>
    <property type="match status" value="1"/>
</dbReference>
<reference evidence="3 4" key="1">
    <citation type="submission" date="2024-06" db="EMBL/GenBank/DDBJ databases">
        <title>The Natural Products Discovery Center: Release of the First 8490 Sequenced Strains for Exploring Actinobacteria Biosynthetic Diversity.</title>
        <authorList>
            <person name="Kalkreuter E."/>
            <person name="Kautsar S.A."/>
            <person name="Yang D."/>
            <person name="Bader C.D."/>
            <person name="Teijaro C.N."/>
            <person name="Fluegel L."/>
            <person name="Davis C.M."/>
            <person name="Simpson J.R."/>
            <person name="Lauterbach L."/>
            <person name="Steele A.D."/>
            <person name="Gui C."/>
            <person name="Meng S."/>
            <person name="Li G."/>
            <person name="Viehrig K."/>
            <person name="Ye F."/>
            <person name="Su P."/>
            <person name="Kiefer A.F."/>
            <person name="Nichols A."/>
            <person name="Cepeda A.J."/>
            <person name="Yan W."/>
            <person name="Fan B."/>
            <person name="Jiang Y."/>
            <person name="Adhikari A."/>
            <person name="Zheng C.-J."/>
            <person name="Schuster L."/>
            <person name="Cowan T.M."/>
            <person name="Smanski M.J."/>
            <person name="Chevrette M.G."/>
            <person name="De Carvalho L.P.S."/>
            <person name="Shen B."/>
        </authorList>
    </citation>
    <scope>NUCLEOTIDE SEQUENCE [LARGE SCALE GENOMIC DNA]</scope>
    <source>
        <strain evidence="3 4">NPDC046851</strain>
    </source>
</reference>
<dbReference type="SUPFAM" id="SSF52507">
    <property type="entry name" value="Homo-oligomeric flavin-containing Cys decarboxylases, HFCD"/>
    <property type="match status" value="1"/>
</dbReference>
<evidence type="ECO:0000256" key="1">
    <source>
        <dbReference type="SAM" id="MobiDB-lite"/>
    </source>
</evidence>
<feature type="compositionally biased region" description="Acidic residues" evidence="1">
    <location>
        <begin position="224"/>
        <end position="238"/>
    </location>
</feature>
<feature type="region of interest" description="Disordered" evidence="1">
    <location>
        <begin position="179"/>
        <end position="206"/>
    </location>
</feature>
<accession>A0ABV3ARK1</accession>
<feature type="compositionally biased region" description="Low complexity" evidence="1">
    <location>
        <begin position="1"/>
        <end position="27"/>
    </location>
</feature>
<evidence type="ECO:0000313" key="4">
    <source>
        <dbReference type="Proteomes" id="UP001551189"/>
    </source>
</evidence>
<evidence type="ECO:0000259" key="2">
    <source>
        <dbReference type="Pfam" id="PF02441"/>
    </source>
</evidence>
<dbReference type="EMBL" id="JBEYXT010000005">
    <property type="protein sequence ID" value="MEU6799811.1"/>
    <property type="molecule type" value="Genomic_DNA"/>
</dbReference>
<sequence>MGDTPTAPSTPSADTPAAPATATAAPPKAAPPPFTGRRLLLIASGAVNAVHLPYWLTWMRSKYPDTAVQVVATRSAQRFVTLQALSALTGRQAIGDTWTDDPLPTALHVELAEWADSVAVYPASLHYMARAALGLGDSPSLLALHGTAAPIVLAPSLPPRVEDNPAYVRHLKALAERPNLSVAPTRPGVSMTTGRRDGRTAPPLPDVLAELERLRGALPKNLGEEIEENSESDIDSLR</sequence>
<proteinExistence type="predicted"/>
<protein>
    <submittedName>
        <fullName evidence="3">Flavoprotein</fullName>
    </submittedName>
</protein>
<comment type="caution">
    <text evidence="3">The sequence shown here is derived from an EMBL/GenBank/DDBJ whole genome shotgun (WGS) entry which is preliminary data.</text>
</comment>
<dbReference type="RefSeq" id="WP_359690048.1">
    <property type="nucleotide sequence ID" value="NZ_JBEYXT010000005.1"/>
</dbReference>
<evidence type="ECO:0000313" key="3">
    <source>
        <dbReference type="EMBL" id="MEU6799811.1"/>
    </source>
</evidence>
<dbReference type="PANTHER" id="PTHR14359:SF6">
    <property type="entry name" value="PHOSPHOPANTOTHENOYLCYSTEINE DECARBOXYLASE"/>
    <property type="match status" value="1"/>
</dbReference>
<name>A0ABV3ARK1_9ACTN</name>
<keyword evidence="4" id="KW-1185">Reference proteome</keyword>
<dbReference type="Pfam" id="PF02441">
    <property type="entry name" value="Flavoprotein"/>
    <property type="match status" value="1"/>
</dbReference>
<feature type="region of interest" description="Disordered" evidence="1">
    <location>
        <begin position="1"/>
        <end position="31"/>
    </location>
</feature>
<dbReference type="InterPro" id="IPR003382">
    <property type="entry name" value="Flavoprotein"/>
</dbReference>
<gene>
    <name evidence="3" type="ORF">ABZ931_02120</name>
</gene>
<feature type="domain" description="Flavoprotein" evidence="2">
    <location>
        <begin position="38"/>
        <end position="174"/>
    </location>
</feature>
<dbReference type="InterPro" id="IPR036551">
    <property type="entry name" value="Flavin_trans-like"/>
</dbReference>
<organism evidence="3 4">
    <name type="scientific">Streptomyces neyagawaensis</name>
    <dbReference type="NCBI Taxonomy" id="42238"/>
    <lineage>
        <taxon>Bacteria</taxon>
        <taxon>Bacillati</taxon>
        <taxon>Actinomycetota</taxon>
        <taxon>Actinomycetes</taxon>
        <taxon>Kitasatosporales</taxon>
        <taxon>Streptomycetaceae</taxon>
        <taxon>Streptomyces</taxon>
    </lineage>
</organism>
<dbReference type="Proteomes" id="UP001551189">
    <property type="component" value="Unassembled WGS sequence"/>
</dbReference>